<evidence type="ECO:0000256" key="4">
    <source>
        <dbReference type="ARBA" id="ARBA00022840"/>
    </source>
</evidence>
<evidence type="ECO:0000256" key="3">
    <source>
        <dbReference type="ARBA" id="ARBA00022741"/>
    </source>
</evidence>
<dbReference type="InterPro" id="IPR004115">
    <property type="entry name" value="GAD-like_sf"/>
</dbReference>
<dbReference type="SUPFAM" id="SSF55261">
    <property type="entry name" value="GAD domain-like"/>
    <property type="match status" value="1"/>
</dbReference>
<dbReference type="GO" id="GO:0005737">
    <property type="term" value="C:cytoplasm"/>
    <property type="evidence" value="ECO:0007669"/>
    <property type="project" value="UniProtKB-SubCell"/>
</dbReference>
<dbReference type="GO" id="GO:0050560">
    <property type="term" value="F:aspartate-tRNA(Asn) ligase activity"/>
    <property type="evidence" value="ECO:0007669"/>
    <property type="project" value="UniProtKB-EC"/>
</dbReference>
<dbReference type="InterPro" id="IPR006195">
    <property type="entry name" value="aa-tRNA-synth_II"/>
</dbReference>
<dbReference type="GO" id="GO:0005524">
    <property type="term" value="F:ATP binding"/>
    <property type="evidence" value="ECO:0007669"/>
    <property type="project" value="UniProtKB-UniRule"/>
</dbReference>
<dbReference type="GO" id="GO:0004815">
    <property type="term" value="F:aspartate-tRNA ligase activity"/>
    <property type="evidence" value="ECO:0007669"/>
    <property type="project" value="UniProtKB-UniRule"/>
</dbReference>
<name>A0A1M6Q7N0_9RHOB</name>
<comment type="caution">
    <text evidence="7">Lacks conserved residue(s) required for the propagation of feature annotation.</text>
</comment>
<dbReference type="PRINTS" id="PR01042">
    <property type="entry name" value="TRNASYNTHASP"/>
</dbReference>
<comment type="catalytic activity">
    <reaction evidence="7">
        <text>tRNA(Asx) + L-aspartate + ATP = L-aspartyl-tRNA(Asx) + AMP + diphosphate</text>
        <dbReference type="Rhea" id="RHEA:18349"/>
        <dbReference type="Rhea" id="RHEA-COMP:9710"/>
        <dbReference type="Rhea" id="RHEA-COMP:9711"/>
        <dbReference type="ChEBI" id="CHEBI:29991"/>
        <dbReference type="ChEBI" id="CHEBI:30616"/>
        <dbReference type="ChEBI" id="CHEBI:33019"/>
        <dbReference type="ChEBI" id="CHEBI:78442"/>
        <dbReference type="ChEBI" id="CHEBI:78516"/>
        <dbReference type="ChEBI" id="CHEBI:456215"/>
        <dbReference type="EC" id="6.1.1.23"/>
    </reaction>
</comment>
<dbReference type="InterPro" id="IPR004524">
    <property type="entry name" value="Asp-tRNA-ligase_1"/>
</dbReference>
<dbReference type="RefSeq" id="WP_073255086.1">
    <property type="nucleotide sequence ID" value="NZ_FQZQ01000020.1"/>
</dbReference>
<feature type="binding site" evidence="7">
    <location>
        <position position="511"/>
    </location>
    <ligand>
        <name>ATP</name>
        <dbReference type="ChEBI" id="CHEBI:30616"/>
    </ligand>
</feature>
<proteinExistence type="inferred from homology"/>
<keyword evidence="6 7" id="KW-0030">Aminoacyl-tRNA synthetase</keyword>
<feature type="binding site" evidence="7">
    <location>
        <position position="478"/>
    </location>
    <ligand>
        <name>L-aspartate</name>
        <dbReference type="ChEBI" id="CHEBI:29991"/>
    </ligand>
</feature>
<dbReference type="EC" id="6.1.1.23" evidence="7"/>
<evidence type="ECO:0000259" key="8">
    <source>
        <dbReference type="PROSITE" id="PS50862"/>
    </source>
</evidence>
<evidence type="ECO:0000313" key="10">
    <source>
        <dbReference type="Proteomes" id="UP000183982"/>
    </source>
</evidence>
<keyword evidence="3 7" id="KW-0547">Nucleotide-binding</keyword>
<dbReference type="EMBL" id="FQZQ01000020">
    <property type="protein sequence ID" value="SHK16146.1"/>
    <property type="molecule type" value="Genomic_DNA"/>
</dbReference>
<dbReference type="SUPFAM" id="SSF50249">
    <property type="entry name" value="Nucleic acid-binding proteins"/>
    <property type="match status" value="1"/>
</dbReference>
<dbReference type="SUPFAM" id="SSF55681">
    <property type="entry name" value="Class II aaRS and biotin synthetases"/>
    <property type="match status" value="1"/>
</dbReference>
<keyword evidence="7" id="KW-0963">Cytoplasm</keyword>
<dbReference type="GO" id="GO:0003676">
    <property type="term" value="F:nucleic acid binding"/>
    <property type="evidence" value="ECO:0007669"/>
    <property type="project" value="InterPro"/>
</dbReference>
<dbReference type="Pfam" id="PF01336">
    <property type="entry name" value="tRNA_anti-codon"/>
    <property type="match status" value="1"/>
</dbReference>
<dbReference type="Proteomes" id="UP000183982">
    <property type="component" value="Unassembled WGS sequence"/>
</dbReference>
<dbReference type="InterPro" id="IPR047089">
    <property type="entry name" value="Asp-tRNA-ligase_1_N"/>
</dbReference>
<accession>A0A1M6Q7N0</accession>
<keyword evidence="4 7" id="KW-0067">ATP-binding</keyword>
<dbReference type="PROSITE" id="PS50862">
    <property type="entry name" value="AA_TRNA_LIGASE_II"/>
    <property type="match status" value="1"/>
</dbReference>
<dbReference type="NCBIfam" id="TIGR00459">
    <property type="entry name" value="aspS_bact"/>
    <property type="match status" value="1"/>
</dbReference>
<dbReference type="Pfam" id="PF00152">
    <property type="entry name" value="tRNA-synt_2"/>
    <property type="match status" value="1"/>
</dbReference>
<dbReference type="Gene3D" id="3.30.930.10">
    <property type="entry name" value="Bira Bifunctional Protein, Domain 2"/>
    <property type="match status" value="1"/>
</dbReference>
<dbReference type="InterPro" id="IPR012340">
    <property type="entry name" value="NA-bd_OB-fold"/>
</dbReference>
<comment type="subcellular location">
    <subcellularLocation>
        <location evidence="7">Cytoplasm</location>
    </subcellularLocation>
</comment>
<feature type="binding site" evidence="7">
    <location>
        <position position="518"/>
    </location>
    <ligand>
        <name>L-aspartate</name>
        <dbReference type="ChEBI" id="CHEBI:29991"/>
    </ligand>
</feature>
<comment type="similarity">
    <text evidence="1 7">Belongs to the class-II aminoacyl-tRNA synthetase family. Type 1 subfamily.</text>
</comment>
<keyword evidence="2 7" id="KW-0436">Ligase</keyword>
<dbReference type="Gene3D" id="2.40.50.140">
    <property type="entry name" value="Nucleic acid-binding proteins"/>
    <property type="match status" value="1"/>
</dbReference>
<feature type="binding site" evidence="7">
    <location>
        <position position="221"/>
    </location>
    <ligand>
        <name>L-aspartate</name>
        <dbReference type="ChEBI" id="CHEBI:29991"/>
    </ligand>
</feature>
<dbReference type="STRING" id="1470563.SAMN05444000_12061"/>
<reference evidence="10" key="1">
    <citation type="submission" date="2016-11" db="EMBL/GenBank/DDBJ databases">
        <authorList>
            <person name="Varghese N."/>
            <person name="Submissions S."/>
        </authorList>
    </citation>
    <scope>NUCLEOTIDE SEQUENCE [LARGE SCALE GENOMIC DNA]</scope>
    <source>
        <strain evidence="10">DSM 100564</strain>
    </source>
</reference>
<dbReference type="OrthoDB" id="9802326at2"/>
<feature type="binding site" evidence="7">
    <location>
        <begin position="563"/>
        <end position="566"/>
    </location>
    <ligand>
        <name>ATP</name>
        <dbReference type="ChEBI" id="CHEBI:30616"/>
    </ligand>
</feature>
<comment type="subunit">
    <text evidence="7">Homodimer.</text>
</comment>
<dbReference type="Gene3D" id="3.30.1360.30">
    <property type="entry name" value="GAD-like domain"/>
    <property type="match status" value="1"/>
</dbReference>
<dbReference type="HAMAP" id="MF_00044">
    <property type="entry name" value="Asp_tRNA_synth_type1"/>
    <property type="match status" value="1"/>
</dbReference>
<dbReference type="GO" id="GO:0006422">
    <property type="term" value="P:aspartyl-tRNA aminoacylation"/>
    <property type="evidence" value="ECO:0007669"/>
    <property type="project" value="UniProtKB-UniRule"/>
</dbReference>
<feature type="binding site" evidence="7">
    <location>
        <begin position="221"/>
        <end position="223"/>
    </location>
    <ligand>
        <name>ATP</name>
        <dbReference type="ChEBI" id="CHEBI:30616"/>
    </ligand>
</feature>
<evidence type="ECO:0000256" key="2">
    <source>
        <dbReference type="ARBA" id="ARBA00022598"/>
    </source>
</evidence>
<protein>
    <recommendedName>
        <fullName evidence="7">Aspartate--tRNA(Asp/Asn) ligase</fullName>
        <ecNumber evidence="7">6.1.1.23</ecNumber>
    </recommendedName>
    <alternativeName>
        <fullName evidence="7">Aspartyl-tRNA synthetase</fullName>
        <shortName evidence="7">AspRS</shortName>
    </alternativeName>
    <alternativeName>
        <fullName evidence="7">Non-discriminating aspartyl-tRNA synthetase</fullName>
        <shortName evidence="7">ND-AspRS</shortName>
    </alternativeName>
</protein>
<dbReference type="NCBIfam" id="NF001750">
    <property type="entry name" value="PRK00476.1"/>
    <property type="match status" value="1"/>
</dbReference>
<feature type="binding site" evidence="7">
    <location>
        <position position="175"/>
    </location>
    <ligand>
        <name>L-aspartate</name>
        <dbReference type="ChEBI" id="CHEBI:29991"/>
    </ligand>
</feature>
<evidence type="ECO:0000256" key="1">
    <source>
        <dbReference type="ARBA" id="ARBA00006303"/>
    </source>
</evidence>
<evidence type="ECO:0000256" key="6">
    <source>
        <dbReference type="ARBA" id="ARBA00023146"/>
    </source>
</evidence>
<dbReference type="PANTHER" id="PTHR22594">
    <property type="entry name" value="ASPARTYL/LYSYL-TRNA SYNTHETASE"/>
    <property type="match status" value="1"/>
</dbReference>
<evidence type="ECO:0000256" key="5">
    <source>
        <dbReference type="ARBA" id="ARBA00022917"/>
    </source>
</evidence>
<dbReference type="CDD" id="cd04317">
    <property type="entry name" value="EcAspRS_like_N"/>
    <property type="match status" value="1"/>
</dbReference>
<comment type="function">
    <text evidence="7">Aspartyl-tRNA synthetase with relaxed tRNA specificity since it is able to aspartylate not only its cognate tRNA(Asp) but also tRNA(Asn). Reaction proceeds in two steps: L-aspartate is first activated by ATP to form Asp-AMP and then transferred to the acceptor end of tRNA(Asp/Asn).</text>
</comment>
<feature type="domain" description="Aminoacyl-transfer RNA synthetases class-II family profile" evidence="8">
    <location>
        <begin position="142"/>
        <end position="584"/>
    </location>
</feature>
<feature type="site" description="Important for tRNA non-discrimination" evidence="7">
    <location>
        <position position="33"/>
    </location>
</feature>
<feature type="region of interest" description="Aspartate" evidence="7">
    <location>
        <begin position="199"/>
        <end position="202"/>
    </location>
</feature>
<dbReference type="InterPro" id="IPR045864">
    <property type="entry name" value="aa-tRNA-synth_II/BPL/LPL"/>
</dbReference>
<gene>
    <name evidence="7" type="primary">aspS</name>
    <name evidence="9" type="ORF">SAMN05444000_12061</name>
</gene>
<dbReference type="InterPro" id="IPR004364">
    <property type="entry name" value="Aa-tRNA-synt_II"/>
</dbReference>
<evidence type="ECO:0000256" key="7">
    <source>
        <dbReference type="HAMAP-Rule" id="MF_00044"/>
    </source>
</evidence>
<evidence type="ECO:0000313" key="9">
    <source>
        <dbReference type="EMBL" id="SHK16146.1"/>
    </source>
</evidence>
<organism evidence="9 10">
    <name type="scientific">Shimia gijangensis</name>
    <dbReference type="NCBI Taxonomy" id="1470563"/>
    <lineage>
        <taxon>Bacteria</taxon>
        <taxon>Pseudomonadati</taxon>
        <taxon>Pseudomonadota</taxon>
        <taxon>Alphaproteobacteria</taxon>
        <taxon>Rhodobacterales</taxon>
        <taxon>Roseobacteraceae</taxon>
    </lineage>
</organism>
<dbReference type="InterPro" id="IPR002312">
    <property type="entry name" value="Asp/Asn-tRNA-synth_IIb"/>
</dbReference>
<keyword evidence="10" id="KW-1185">Reference proteome</keyword>
<dbReference type="AlphaFoldDB" id="A0A1M6Q7N0"/>
<sequence>MHAFRSHTCAELNKSNVGDTVRLSGWVHRVRDHGGILFIDLRDHYGMTQVLCDPDSPVFAEMEKVRSEWCIRIDGNVKARDEDLVNSKIPTGEVEVFVRDLEVLGAADELPLMVFGDQEYPEETRLKYRFLDLRREVMQGNMKLRSDVVMSMRKRMWDLDFREYQTPIITASSPEGARDFLVPSRLHPGKFYALPQAPQQFKQLMMVAGFDKYFQIAPCFRDEDPRADRSPTDFYQLDLEMSFVTQQDVFDTIQPVLQGVFEEFGGGRKVDTNWAQISYADSAKWYGTDKPDLRNPIKMQVVSEHFAGSGFAIFAKLLEQEGTEVRAIPAPTGGGRKFCDRMNKFAQEQGLPGMGYIFWRDKTADSVAQELGIKVKEAQAMLKSGEVEGGMEAAGPLAKNIGPERTEAIRQQLGLGVGDAAFFLGGKPKAFEGVAGRARDVIGKELKLIDEDRFAFAWIVDFPIFEMDDETGKLDFDHNPFSMPQGGMEALNGDPLAVRGWQYDLACNGYELVSGAIRNHQPEIMFKAFELAGYGEDEVRKRFGGMVNAFKYGAPPHGGCAAGVDRIVMLLADQQNLREVVMFPMSQRAEDLMMNAPSDPMSDQLMELGLRVIPQD</sequence>
<keyword evidence="5 7" id="KW-0648">Protein biosynthesis</keyword>
<dbReference type="InterPro" id="IPR004365">
    <property type="entry name" value="NA-bd_OB_tRNA"/>
</dbReference>
<dbReference type="PANTHER" id="PTHR22594:SF5">
    <property type="entry name" value="ASPARTATE--TRNA LIGASE, MITOCHONDRIAL"/>
    <property type="match status" value="1"/>
</dbReference>